<proteinExistence type="predicted"/>
<organism evidence="3 4">
    <name type="scientific">Knufia fluminis</name>
    <dbReference type="NCBI Taxonomy" id="191047"/>
    <lineage>
        <taxon>Eukaryota</taxon>
        <taxon>Fungi</taxon>
        <taxon>Dikarya</taxon>
        <taxon>Ascomycota</taxon>
        <taxon>Pezizomycotina</taxon>
        <taxon>Eurotiomycetes</taxon>
        <taxon>Chaetothyriomycetidae</taxon>
        <taxon>Chaetothyriales</taxon>
        <taxon>Trichomeriaceae</taxon>
        <taxon>Knufia</taxon>
    </lineage>
</organism>
<sequence>MADQGSKKREREETEQDAQDIEDEARSPSEAGSPTSSDAGSPKRRRTEKGNPMKIGTKIYSCATCRNGHRVSKCRHLDRFLVRANKPGRPEKGEKKRIKCKCPSPQECTCTEIGYWLVYIPGPNEPKDAKPTAKQDQRIEGTFVSVKQAHLDAKGQPISDEEYNQRRQKLEASRNNTGCSRSRSASSTITTGASTSTSSASSTSQPVQDPKPQACCHKDAVAQQSQETGQPQQTVQSQDTEQPRTHVAPQVYNKLLASLSASALFHGCNCGAACSCAFCPQHPNNNVSQSLARQHANTFINHQRFNANQNFMQTPMPPPDFSQDTPCTGGTTRQTYRRGRTLPTYEEIVQEHFEDQDGNGMVMAYPVETRGTALMRQATAQNQMAMAGPPTQNTMVMPGTDMAESFPTPLATDDQFHVINAGRARVADPTMQSWSGDNLTLDPRYYQNGPYGVPPTYSQGPMAAASVDQGIAQYEQYSASNHPPIAAPPVDQDIAQYGHHVPPQTLDQQQPAAPSVEQDVQYFNPEMLNQPQMAALPMEQSMVPDEEDFVPATSHQPHMESTPINGNGPSFHLPAEEFMAEYPDLGFNPLTYLDSTALTSWPMDSNYGYDLFEDLNVVS</sequence>
<feature type="compositionally biased region" description="Basic and acidic residues" evidence="1">
    <location>
        <begin position="1"/>
        <end position="12"/>
    </location>
</feature>
<feature type="compositionally biased region" description="Polar residues" evidence="1">
    <location>
        <begin position="30"/>
        <end position="39"/>
    </location>
</feature>
<reference evidence="3 4" key="1">
    <citation type="submission" date="2022-12" db="EMBL/GenBank/DDBJ databases">
        <title>Genomic features and morphological characterization of a novel Knufia sp. strain isolated from spacecraft assembly facility.</title>
        <authorList>
            <person name="Teixeira M."/>
            <person name="Chander A.M."/>
            <person name="Stajich J.E."/>
            <person name="Venkateswaran K."/>
        </authorList>
    </citation>
    <scope>NUCLEOTIDE SEQUENCE [LARGE SCALE GENOMIC DNA]</scope>
    <source>
        <strain evidence="3 4">FJI-L2-BK-P2</strain>
    </source>
</reference>
<dbReference type="Gene3D" id="3.90.430.10">
    <property type="entry name" value="Copper fist DNA-binding domain"/>
    <property type="match status" value="1"/>
</dbReference>
<dbReference type="AlphaFoldDB" id="A0AAN8EFX9"/>
<dbReference type="SMART" id="SM00412">
    <property type="entry name" value="Cu_FIST"/>
    <property type="match status" value="1"/>
</dbReference>
<dbReference type="SUPFAM" id="SSF57879">
    <property type="entry name" value="Zinc domain conserved in yeast copper-regulated transcription factors"/>
    <property type="match status" value="1"/>
</dbReference>
<dbReference type="Pfam" id="PF00649">
    <property type="entry name" value="Copper-fist"/>
    <property type="match status" value="1"/>
</dbReference>
<protein>
    <recommendedName>
        <fullName evidence="2">Copper-fist domain-containing protein</fullName>
    </recommendedName>
</protein>
<keyword evidence="4" id="KW-1185">Reference proteome</keyword>
<comment type="caution">
    <text evidence="3">The sequence shown here is derived from an EMBL/GenBank/DDBJ whole genome shotgun (WGS) entry which is preliminary data.</text>
</comment>
<dbReference type="GO" id="GO:0003677">
    <property type="term" value="F:DNA binding"/>
    <property type="evidence" value="ECO:0007669"/>
    <property type="project" value="InterPro"/>
</dbReference>
<dbReference type="InterPro" id="IPR001083">
    <property type="entry name" value="Cu_fist_DNA-bd_dom"/>
</dbReference>
<dbReference type="GO" id="GO:0003700">
    <property type="term" value="F:DNA-binding transcription factor activity"/>
    <property type="evidence" value="ECO:0007669"/>
    <property type="project" value="InterPro"/>
</dbReference>
<feature type="compositionally biased region" description="Low complexity" evidence="1">
    <location>
        <begin position="180"/>
        <end position="204"/>
    </location>
</feature>
<feature type="domain" description="Copper-fist" evidence="2">
    <location>
        <begin position="60"/>
        <end position="91"/>
    </location>
</feature>
<evidence type="ECO:0000313" key="3">
    <source>
        <dbReference type="EMBL" id="KAK5949827.1"/>
    </source>
</evidence>
<name>A0AAN8EFX9_9EURO</name>
<feature type="compositionally biased region" description="Low complexity" evidence="1">
    <location>
        <begin position="223"/>
        <end position="240"/>
    </location>
</feature>
<evidence type="ECO:0000259" key="2">
    <source>
        <dbReference type="PROSITE" id="PS50073"/>
    </source>
</evidence>
<feature type="compositionally biased region" description="Basic and acidic residues" evidence="1">
    <location>
        <begin position="163"/>
        <end position="172"/>
    </location>
</feature>
<dbReference type="PROSITE" id="PS50073">
    <property type="entry name" value="COPPER_FIST_2"/>
    <property type="match status" value="1"/>
</dbReference>
<feature type="region of interest" description="Disordered" evidence="1">
    <location>
        <begin position="1"/>
        <end position="53"/>
    </location>
</feature>
<feature type="compositionally biased region" description="Acidic residues" evidence="1">
    <location>
        <begin position="13"/>
        <end position="23"/>
    </location>
</feature>
<accession>A0AAN8EFX9</accession>
<dbReference type="GO" id="GO:0005634">
    <property type="term" value="C:nucleus"/>
    <property type="evidence" value="ECO:0007669"/>
    <property type="project" value="InterPro"/>
</dbReference>
<dbReference type="SMART" id="SM01090">
    <property type="entry name" value="Copper-fist"/>
    <property type="match status" value="1"/>
</dbReference>
<evidence type="ECO:0000313" key="4">
    <source>
        <dbReference type="Proteomes" id="UP001316803"/>
    </source>
</evidence>
<dbReference type="InterPro" id="IPR036395">
    <property type="entry name" value="Cu_fist_DNA-bd_dom_sf"/>
</dbReference>
<dbReference type="GO" id="GO:0005507">
    <property type="term" value="F:copper ion binding"/>
    <property type="evidence" value="ECO:0007669"/>
    <property type="project" value="InterPro"/>
</dbReference>
<dbReference type="Proteomes" id="UP001316803">
    <property type="component" value="Unassembled WGS sequence"/>
</dbReference>
<gene>
    <name evidence="3" type="ORF">OHC33_009216</name>
</gene>
<dbReference type="EMBL" id="JAKLMC020000032">
    <property type="protein sequence ID" value="KAK5949827.1"/>
    <property type="molecule type" value="Genomic_DNA"/>
</dbReference>
<evidence type="ECO:0000256" key="1">
    <source>
        <dbReference type="SAM" id="MobiDB-lite"/>
    </source>
</evidence>
<feature type="region of interest" description="Disordered" evidence="1">
    <location>
        <begin position="150"/>
        <end position="244"/>
    </location>
</feature>